<feature type="compositionally biased region" description="Basic and acidic residues" evidence="4">
    <location>
        <begin position="149"/>
        <end position="185"/>
    </location>
</feature>
<reference evidence="7" key="1">
    <citation type="submission" date="2016-03" db="EMBL/GenBank/DDBJ databases">
        <authorList>
            <person name="Ploux O."/>
        </authorList>
    </citation>
    <scope>NUCLEOTIDE SEQUENCE [LARGE SCALE GENOMIC DNA]</scope>
    <source>
        <strain evidence="7">UK7</strain>
    </source>
</reference>
<feature type="domain" description="PAC" evidence="5">
    <location>
        <begin position="468"/>
        <end position="521"/>
    </location>
</feature>
<feature type="region of interest" description="Disordered" evidence="4">
    <location>
        <begin position="45"/>
        <end position="89"/>
    </location>
</feature>
<feature type="region of interest" description="Disordered" evidence="4">
    <location>
        <begin position="149"/>
        <end position="230"/>
    </location>
</feature>
<dbReference type="PANTHER" id="PTHR47429:SF9">
    <property type="entry name" value="PAS DOMAIN-CONTAINING PROTEIN"/>
    <property type="match status" value="1"/>
</dbReference>
<evidence type="ECO:0000256" key="4">
    <source>
        <dbReference type="SAM" id="MobiDB-lite"/>
    </source>
</evidence>
<dbReference type="GO" id="GO:0005634">
    <property type="term" value="C:nucleus"/>
    <property type="evidence" value="ECO:0007669"/>
    <property type="project" value="TreeGrafter"/>
</dbReference>
<evidence type="ECO:0000256" key="2">
    <source>
        <dbReference type="ARBA" id="ARBA00022643"/>
    </source>
</evidence>
<dbReference type="InterPro" id="IPR035965">
    <property type="entry name" value="PAS-like_dom_sf"/>
</dbReference>
<dbReference type="Gene3D" id="3.30.450.20">
    <property type="entry name" value="PAS domain"/>
    <property type="match status" value="1"/>
</dbReference>
<dbReference type="EMBL" id="FJUW01000007">
    <property type="protein sequence ID" value="CZS93311.1"/>
    <property type="molecule type" value="Genomic_DNA"/>
</dbReference>
<sequence length="800" mass="89096">MAGRAIHNKSMYPSRQASGWSLFPPPLHVGGDMNSFRIRRLSPINDVQDQESNAGAEVSDIPFYRPSQTSSRKLEPPEKLRKPENLHPAPHVRDLEALIASPARFPLHIASEDNGSIDFAPLTHGIASHECRQEQKKEEPEEMMNRLDLIERSSESRSDLRDGARGGSREESRGDVRADSVLESRKTHRRGNEIPPLSSPSTVDSGSRSISHASDASSPRTGASSLPALQQKGADEYDQLEPLDDDDIDPGSFDLVASSPQGLKQYSLETRSEQLFSTEHLRIIFNEPSLLLRFTAFLSAHRKSSIPILIYYLDAIKALKAISYSNAIAEALDPISGFDFTTTNHTQTTNKVLEEKAAQAFGVLVREDLPAYITHTYLQSVSLSIQRRVTGTLPAHLREASEGLAEVFCLTDPSRPDNPIVFASEEFHRTTQYGMSYVIGRNCRFLQGPKTNPHSVRRFRDMIKAGVEHSEVFLNYRRDGSPFMNLLMCAPLRDSRGIIRYFIGAQVDVSGLVKECSDMESLRRLVVKAEDDEERDPDDDLSHVTENSTQKDEFQELSEMLNLQELDTVRRWGGRMHREKEEEASDSNFKGGNWSKPRLLINSTSPEGPNSFSKPSGQGSGRLSGIYESYLLVRPYPSLRILFASPSLRVPGILQSPFMAKIGGSNRVREELTQALADGRGVTAKVKWVSKTDQEGRNRWIHCTPLLGSNGAIGVWMVVIVDDEASSPAEKQFRMAPPIDPKFGRSIPTNRDDSGSLRDFAMGHGANSRRRNDSHDNSSAASFHGTERTDRSASPYSLRI</sequence>
<dbReference type="InterPro" id="IPR000700">
    <property type="entry name" value="PAS-assoc_C"/>
</dbReference>
<dbReference type="Pfam" id="PF13426">
    <property type="entry name" value="PAS_9"/>
    <property type="match status" value="1"/>
</dbReference>
<feature type="compositionally biased region" description="Polar residues" evidence="4">
    <location>
        <begin position="601"/>
        <end position="617"/>
    </location>
</feature>
<dbReference type="AlphaFoldDB" id="A0A1E1K5Q5"/>
<dbReference type="Proteomes" id="UP000178129">
    <property type="component" value="Unassembled WGS sequence"/>
</dbReference>
<dbReference type="InParanoid" id="A0A1E1K5Q5"/>
<keyword evidence="1" id="KW-0285">Flavoprotein</keyword>
<feature type="compositionally biased region" description="Basic and acidic residues" evidence="4">
    <location>
        <begin position="72"/>
        <end position="89"/>
    </location>
</feature>
<name>A0A1E1K5Q5_9HELO</name>
<comment type="caution">
    <text evidence="6">The sequence shown here is derived from an EMBL/GenBank/DDBJ whole genome shotgun (WGS) entry which is preliminary data.</text>
</comment>
<feature type="region of interest" description="Disordered" evidence="4">
    <location>
        <begin position="577"/>
        <end position="619"/>
    </location>
</feature>
<dbReference type="STRING" id="914237.A0A1E1K5Q5"/>
<evidence type="ECO:0000256" key="3">
    <source>
        <dbReference type="ARBA" id="ARBA00022991"/>
    </source>
</evidence>
<dbReference type="PROSITE" id="PS50113">
    <property type="entry name" value="PAC"/>
    <property type="match status" value="1"/>
</dbReference>
<organism evidence="6 7">
    <name type="scientific">Rhynchosporium graminicola</name>
    <dbReference type="NCBI Taxonomy" id="2792576"/>
    <lineage>
        <taxon>Eukaryota</taxon>
        <taxon>Fungi</taxon>
        <taxon>Dikarya</taxon>
        <taxon>Ascomycota</taxon>
        <taxon>Pezizomycotina</taxon>
        <taxon>Leotiomycetes</taxon>
        <taxon>Helotiales</taxon>
        <taxon>Ploettnerulaceae</taxon>
        <taxon>Rhynchosporium</taxon>
    </lineage>
</organism>
<gene>
    <name evidence="6" type="ORF">RCO7_07759</name>
</gene>
<feature type="compositionally biased region" description="Acidic residues" evidence="4">
    <location>
        <begin position="530"/>
        <end position="539"/>
    </location>
</feature>
<keyword evidence="2" id="KW-0288">FMN</keyword>
<feature type="compositionally biased region" description="Polar residues" evidence="4">
    <location>
        <begin position="219"/>
        <end position="228"/>
    </location>
</feature>
<keyword evidence="3" id="KW-0157">Chromophore</keyword>
<dbReference type="InterPro" id="IPR000014">
    <property type="entry name" value="PAS"/>
</dbReference>
<dbReference type="SUPFAM" id="SSF55785">
    <property type="entry name" value="PYP-like sensor domain (PAS domain)"/>
    <property type="match status" value="1"/>
</dbReference>
<proteinExistence type="predicted"/>
<evidence type="ECO:0000313" key="7">
    <source>
        <dbReference type="Proteomes" id="UP000178129"/>
    </source>
</evidence>
<accession>A0A1E1K5Q5</accession>
<evidence type="ECO:0000313" key="6">
    <source>
        <dbReference type="EMBL" id="CZS93311.1"/>
    </source>
</evidence>
<evidence type="ECO:0000259" key="5">
    <source>
        <dbReference type="PROSITE" id="PS50113"/>
    </source>
</evidence>
<evidence type="ECO:0000256" key="1">
    <source>
        <dbReference type="ARBA" id="ARBA00022630"/>
    </source>
</evidence>
<dbReference type="PANTHER" id="PTHR47429">
    <property type="entry name" value="PROTEIN TWIN LOV 1"/>
    <property type="match status" value="1"/>
</dbReference>
<feature type="compositionally biased region" description="Low complexity" evidence="4">
    <location>
        <begin position="204"/>
        <end position="218"/>
    </location>
</feature>
<feature type="region of interest" description="Disordered" evidence="4">
    <location>
        <begin position="729"/>
        <end position="800"/>
    </location>
</feature>
<keyword evidence="7" id="KW-1185">Reference proteome</keyword>
<protein>
    <submittedName>
        <fullName evidence="6">Related to nonphototropic hypocotyl protein 1</fullName>
    </submittedName>
</protein>
<feature type="region of interest" description="Disordered" evidence="4">
    <location>
        <begin position="528"/>
        <end position="553"/>
    </location>
</feature>